<evidence type="ECO:0000256" key="1">
    <source>
        <dbReference type="SAM" id="MobiDB-lite"/>
    </source>
</evidence>
<reference evidence="2 3" key="1">
    <citation type="journal article" date="2019" name="Int. J. Syst. Evol. Microbiol.">
        <title>The Global Catalogue of Microorganisms (GCM) 10K type strain sequencing project: providing services to taxonomists for standard genome sequencing and annotation.</title>
        <authorList>
            <consortium name="The Broad Institute Genomics Platform"/>
            <consortium name="The Broad Institute Genome Sequencing Center for Infectious Disease"/>
            <person name="Wu L."/>
            <person name="Ma J."/>
        </authorList>
    </citation>
    <scope>NUCLEOTIDE SEQUENCE [LARGE SCALE GENOMIC DNA]</scope>
    <source>
        <strain evidence="2 3">CGMCC 1.10390</strain>
    </source>
</reference>
<evidence type="ECO:0000313" key="3">
    <source>
        <dbReference type="Proteomes" id="UP001597034"/>
    </source>
</evidence>
<proteinExistence type="predicted"/>
<dbReference type="EMBL" id="JBHUDO010000003">
    <property type="protein sequence ID" value="MFD1646896.1"/>
    <property type="molecule type" value="Genomic_DNA"/>
</dbReference>
<feature type="region of interest" description="Disordered" evidence="1">
    <location>
        <begin position="167"/>
        <end position="274"/>
    </location>
</feature>
<evidence type="ECO:0000313" key="2">
    <source>
        <dbReference type="EMBL" id="MFD1646896.1"/>
    </source>
</evidence>
<feature type="compositionally biased region" description="Low complexity" evidence="1">
    <location>
        <begin position="322"/>
        <end position="333"/>
    </location>
</feature>
<feature type="region of interest" description="Disordered" evidence="1">
    <location>
        <begin position="322"/>
        <end position="377"/>
    </location>
</feature>
<organism evidence="2 3">
    <name type="scientific">Haloarchaeobius litoreus</name>
    <dbReference type="NCBI Taxonomy" id="755306"/>
    <lineage>
        <taxon>Archaea</taxon>
        <taxon>Methanobacteriati</taxon>
        <taxon>Methanobacteriota</taxon>
        <taxon>Stenosarchaea group</taxon>
        <taxon>Halobacteria</taxon>
        <taxon>Halobacteriales</taxon>
        <taxon>Halorubellaceae</taxon>
        <taxon>Haloarchaeobius</taxon>
    </lineage>
</organism>
<protein>
    <recommendedName>
        <fullName evidence="4">Helix-hairpin-helix domain-containing protein</fullName>
    </recommendedName>
</protein>
<gene>
    <name evidence="2" type="ORF">ACFSBL_14485</name>
</gene>
<feature type="compositionally biased region" description="Low complexity" evidence="1">
    <location>
        <begin position="240"/>
        <end position="254"/>
    </location>
</feature>
<keyword evidence="3" id="KW-1185">Reference proteome</keyword>
<name>A0ABD6DKM4_9EURY</name>
<feature type="compositionally biased region" description="Polar residues" evidence="1">
    <location>
        <begin position="255"/>
        <end position="264"/>
    </location>
</feature>
<feature type="compositionally biased region" description="Polar residues" evidence="1">
    <location>
        <begin position="229"/>
        <end position="239"/>
    </location>
</feature>
<dbReference type="Proteomes" id="UP001597034">
    <property type="component" value="Unassembled WGS sequence"/>
</dbReference>
<comment type="caution">
    <text evidence="2">The sequence shown here is derived from an EMBL/GenBank/DDBJ whole genome shotgun (WGS) entry which is preliminary data.</text>
</comment>
<sequence length="377" mass="39507">MTVSLELNQPINLQTVEDNEFLFYLAGRVPVSPANIAVTAVPSEVSLVDVLRSQYPGMIETDPSGYIRLTAKARPGVVKAGINVVRDANEDVAAGKSNAEAGDYESAVDAFQSAEAKVEAVVERFNVVDYESEKILDLLEYINRRQHDAGKQVAREPIEATLEEAEQLETTGEKQCGGNSANPPEKPYLSSKSGADSPERTKSPGATSSIATAEATEDGESDSKETDRSSTTLESPSLVSSTDTEGSGSTEAESLITQSHTFRSNAGELDAVSDSTAKNLERAGFETVGELTGVSKSVLTDVDGVGPMLAGLLLDIVREATSGGTTPAAGTQANDDNASRQGDRSSTAGTVPTVESDDTTGEDGGIMDDIAAEFDDL</sequence>
<evidence type="ECO:0008006" key="4">
    <source>
        <dbReference type="Google" id="ProtNLM"/>
    </source>
</evidence>
<accession>A0ABD6DKM4</accession>
<dbReference type="RefSeq" id="WP_256401033.1">
    <property type="nucleotide sequence ID" value="NZ_JANHJR010000003.1"/>
</dbReference>
<dbReference type="AlphaFoldDB" id="A0ABD6DKM4"/>